<dbReference type="AlphaFoldDB" id="A0A4Q4SYH9"/>
<dbReference type="GO" id="GO:0005634">
    <property type="term" value="C:nucleus"/>
    <property type="evidence" value="ECO:0007669"/>
    <property type="project" value="TreeGrafter"/>
</dbReference>
<comment type="similarity">
    <text evidence="1">Belongs to the SAP18 family.</text>
</comment>
<keyword evidence="4" id="KW-1185">Reference proteome</keyword>
<name>A0A4Q4SYH9_9PEZI</name>
<dbReference type="InterPro" id="IPR042534">
    <property type="entry name" value="SAP18_sf"/>
</dbReference>
<feature type="region of interest" description="Disordered" evidence="2">
    <location>
        <begin position="181"/>
        <end position="215"/>
    </location>
</feature>
<feature type="compositionally biased region" description="Gly residues" evidence="2">
    <location>
        <begin position="245"/>
        <end position="260"/>
    </location>
</feature>
<comment type="caution">
    <text evidence="3">The sequence shown here is derived from an EMBL/GenBank/DDBJ whole genome shotgun (WGS) entry which is preliminary data.</text>
</comment>
<dbReference type="EMBL" id="QJNU01000807">
    <property type="protein sequence ID" value="RYO85605.1"/>
    <property type="molecule type" value="Genomic_DNA"/>
</dbReference>
<feature type="region of interest" description="Disordered" evidence="2">
    <location>
        <begin position="121"/>
        <end position="158"/>
    </location>
</feature>
<proteinExistence type="inferred from homology"/>
<dbReference type="Pfam" id="PF06487">
    <property type="entry name" value="SAP18"/>
    <property type="match status" value="1"/>
</dbReference>
<feature type="region of interest" description="Disordered" evidence="2">
    <location>
        <begin position="240"/>
        <end position="284"/>
    </location>
</feature>
<dbReference type="Gene3D" id="3.10.20.550">
    <property type="entry name" value="ASAP complex, SAP18 subunit"/>
    <property type="match status" value="1"/>
</dbReference>
<dbReference type="PANTHER" id="PTHR13082:SF0">
    <property type="entry name" value="HISTONE DEACETYLASE COMPLEX SUBUNIT SAP18"/>
    <property type="match status" value="1"/>
</dbReference>
<evidence type="ECO:0000313" key="3">
    <source>
        <dbReference type="EMBL" id="RYO85605.1"/>
    </source>
</evidence>
<evidence type="ECO:0000256" key="2">
    <source>
        <dbReference type="SAM" id="MobiDB-lite"/>
    </source>
</evidence>
<gene>
    <name evidence="3" type="ORF">DL764_009135</name>
</gene>
<dbReference type="PANTHER" id="PTHR13082">
    <property type="entry name" value="SAP18"/>
    <property type="match status" value="1"/>
</dbReference>
<sequence>MLSTFRTSFIKLPPDEFATTPLPPHLTIHTWADCTLTELTRLVAAASSPSSLPLLPDPAIGTRLAYRLIFVDTRSAPGGGAGTRASGPAALRYTVKELGSLVIGGGGPALDPNVIVEADKITLDGPGGGDGGNNHSDDDDNNNNNGSNGDGDGNKTLADARFVPGDYISCAILPPLPDGSVAPASDARTGRGAGLGEARALVGRPPDGGGRAAAERENGFPRVAGRRPSLPGNDRGRYHRFSGHRGAGAGSGGGGSGGVPMGEWRRGERLPDVSVGRGRGGRRW</sequence>
<dbReference type="Proteomes" id="UP000293360">
    <property type="component" value="Unassembled WGS sequence"/>
</dbReference>
<dbReference type="OrthoDB" id="440566at2759"/>
<dbReference type="InterPro" id="IPR010516">
    <property type="entry name" value="SAP18"/>
</dbReference>
<evidence type="ECO:0008006" key="5">
    <source>
        <dbReference type="Google" id="ProtNLM"/>
    </source>
</evidence>
<reference evidence="3 4" key="1">
    <citation type="submission" date="2018-06" db="EMBL/GenBank/DDBJ databases">
        <title>Complete Genomes of Monosporascus.</title>
        <authorList>
            <person name="Robinson A.J."/>
            <person name="Natvig D.O."/>
        </authorList>
    </citation>
    <scope>NUCLEOTIDE SEQUENCE [LARGE SCALE GENOMIC DNA]</scope>
    <source>
        <strain evidence="3 4">CBS 110550</strain>
    </source>
</reference>
<accession>A0A4Q4SYH9</accession>
<evidence type="ECO:0000313" key="4">
    <source>
        <dbReference type="Proteomes" id="UP000293360"/>
    </source>
</evidence>
<organism evidence="3 4">
    <name type="scientific">Monosporascus ibericus</name>
    <dbReference type="NCBI Taxonomy" id="155417"/>
    <lineage>
        <taxon>Eukaryota</taxon>
        <taxon>Fungi</taxon>
        <taxon>Dikarya</taxon>
        <taxon>Ascomycota</taxon>
        <taxon>Pezizomycotina</taxon>
        <taxon>Sordariomycetes</taxon>
        <taxon>Xylariomycetidae</taxon>
        <taxon>Xylariales</taxon>
        <taxon>Xylariales incertae sedis</taxon>
        <taxon>Monosporascus</taxon>
    </lineage>
</organism>
<protein>
    <recommendedName>
        <fullName evidence="5">Sin3-associated polypeptide Sap18</fullName>
    </recommendedName>
</protein>
<evidence type="ECO:0000256" key="1">
    <source>
        <dbReference type="ARBA" id="ARBA00009143"/>
    </source>
</evidence>
<dbReference type="STRING" id="155417.A0A4Q4SYH9"/>